<dbReference type="PROSITE" id="PS50801">
    <property type="entry name" value="STAS"/>
    <property type="match status" value="1"/>
</dbReference>
<dbReference type="InterPro" id="IPR003658">
    <property type="entry name" value="Anti-sigma_ant"/>
</dbReference>
<evidence type="ECO:0000256" key="2">
    <source>
        <dbReference type="RuleBase" id="RU003749"/>
    </source>
</evidence>
<dbReference type="PANTHER" id="PTHR33495:SF2">
    <property type="entry name" value="ANTI-SIGMA FACTOR ANTAGONIST TM_1081-RELATED"/>
    <property type="match status" value="1"/>
</dbReference>
<dbReference type="RefSeq" id="WP_014377098.1">
    <property type="nucleotide sequence ID" value="NC_016943.1"/>
</dbReference>
<dbReference type="KEGG" id="bsd:BLASA_3351"/>
<reference evidence="6" key="2">
    <citation type="submission" date="2012-02" db="EMBL/GenBank/DDBJ databases">
        <title>Complete genome sequence of Blastococcus saxobsidens strain DD2.</title>
        <authorList>
            <person name="Genoscope."/>
        </authorList>
    </citation>
    <scope>NUCLEOTIDE SEQUENCE [LARGE SCALE GENOMIC DNA]</scope>
    <source>
        <strain evidence="6">DD2</strain>
    </source>
</reference>
<evidence type="ECO:0000256" key="3">
    <source>
        <dbReference type="SAM" id="MobiDB-lite"/>
    </source>
</evidence>
<dbReference type="Proteomes" id="UP000007517">
    <property type="component" value="Chromosome"/>
</dbReference>
<dbReference type="NCBIfam" id="TIGR00377">
    <property type="entry name" value="ant_ant_sig"/>
    <property type="match status" value="1"/>
</dbReference>
<evidence type="ECO:0000259" key="4">
    <source>
        <dbReference type="PROSITE" id="PS50801"/>
    </source>
</evidence>
<dbReference type="PANTHER" id="PTHR33495">
    <property type="entry name" value="ANTI-SIGMA FACTOR ANTAGONIST TM_1081-RELATED-RELATED"/>
    <property type="match status" value="1"/>
</dbReference>
<dbReference type="SUPFAM" id="SSF52091">
    <property type="entry name" value="SpoIIaa-like"/>
    <property type="match status" value="1"/>
</dbReference>
<dbReference type="Gene3D" id="3.30.750.24">
    <property type="entry name" value="STAS domain"/>
    <property type="match status" value="1"/>
</dbReference>
<dbReference type="AlphaFoldDB" id="H6RS25"/>
<comment type="similarity">
    <text evidence="1 2">Belongs to the anti-sigma-factor antagonist family.</text>
</comment>
<accession>H6RS25</accession>
<dbReference type="GO" id="GO:0043856">
    <property type="term" value="F:anti-sigma factor antagonist activity"/>
    <property type="evidence" value="ECO:0007669"/>
    <property type="project" value="InterPro"/>
</dbReference>
<dbReference type="STRING" id="1146883.BLASA_3351"/>
<dbReference type="HOGENOM" id="CLU_1892128_0_0_11"/>
<feature type="region of interest" description="Disordered" evidence="3">
    <location>
        <begin position="1"/>
        <end position="23"/>
    </location>
</feature>
<name>H6RS25_BLASD</name>
<evidence type="ECO:0000313" key="5">
    <source>
        <dbReference type="EMBL" id="CCG04219.1"/>
    </source>
</evidence>
<proteinExistence type="inferred from homology"/>
<feature type="domain" description="STAS" evidence="4">
    <location>
        <begin position="35"/>
        <end position="116"/>
    </location>
</feature>
<dbReference type="Pfam" id="PF01740">
    <property type="entry name" value="STAS"/>
    <property type="match status" value="1"/>
</dbReference>
<dbReference type="OrthoDB" id="5185695at2"/>
<dbReference type="InterPro" id="IPR002645">
    <property type="entry name" value="STAS_dom"/>
</dbReference>
<dbReference type="CDD" id="cd07043">
    <property type="entry name" value="STAS_anti-anti-sigma_factors"/>
    <property type="match status" value="1"/>
</dbReference>
<protein>
    <recommendedName>
        <fullName evidence="2">Anti-sigma factor antagonist</fullName>
    </recommendedName>
</protein>
<sequence>MEETTSATPQAAPDRPVPDAEPTVAHTVEGKTARLSITGELTDTARRPLVRTVTDVLLAEHSLRRVELDLRGVTFMSSSGLAVLVQVQKLGVPRGIETVLVDPPPSVARPLQLTGLWHRFTIAEAGGERAAEQS</sequence>
<reference evidence="5 6" key="1">
    <citation type="journal article" date="2012" name="J. Bacteriol.">
        <title>Genome Sequence of Blastococcus saxobsidens DD2, a Stone-Inhabiting Bacterium.</title>
        <authorList>
            <person name="Chouaia B."/>
            <person name="Crotti E."/>
            <person name="Brusetti L."/>
            <person name="Daffonchio D."/>
            <person name="Essoussi I."/>
            <person name="Nouioui I."/>
            <person name="Sbissi I."/>
            <person name="Ghodhbane-Gtari F."/>
            <person name="Gtari M."/>
            <person name="Vacherie B."/>
            <person name="Barbe V."/>
            <person name="Medigue C."/>
            <person name="Gury J."/>
            <person name="Pujic P."/>
            <person name="Normand P."/>
        </authorList>
    </citation>
    <scope>NUCLEOTIDE SEQUENCE [LARGE SCALE GENOMIC DNA]</scope>
    <source>
        <strain evidence="5 6">DD2</strain>
    </source>
</reference>
<organism evidence="5 6">
    <name type="scientific">Blastococcus saxobsidens (strain DD2)</name>
    <dbReference type="NCBI Taxonomy" id="1146883"/>
    <lineage>
        <taxon>Bacteria</taxon>
        <taxon>Bacillati</taxon>
        <taxon>Actinomycetota</taxon>
        <taxon>Actinomycetes</taxon>
        <taxon>Geodermatophilales</taxon>
        <taxon>Geodermatophilaceae</taxon>
        <taxon>Blastococcus</taxon>
    </lineage>
</organism>
<keyword evidence="6" id="KW-1185">Reference proteome</keyword>
<gene>
    <name evidence="5" type="ordered locus">BLASA_3351</name>
</gene>
<evidence type="ECO:0000313" key="6">
    <source>
        <dbReference type="Proteomes" id="UP000007517"/>
    </source>
</evidence>
<dbReference type="EMBL" id="FO117623">
    <property type="protein sequence ID" value="CCG04219.1"/>
    <property type="molecule type" value="Genomic_DNA"/>
</dbReference>
<dbReference type="eggNOG" id="COG1366">
    <property type="taxonomic scope" value="Bacteria"/>
</dbReference>
<dbReference type="InterPro" id="IPR036513">
    <property type="entry name" value="STAS_dom_sf"/>
</dbReference>
<evidence type="ECO:0000256" key="1">
    <source>
        <dbReference type="ARBA" id="ARBA00009013"/>
    </source>
</evidence>